<proteinExistence type="predicted"/>
<reference evidence="2 3" key="1">
    <citation type="journal article" date="2015" name="BMC Genomics">
        <title>The genome of the truffle-parasite Tolypocladium ophioglossoides and the evolution of antifungal peptaibiotics.</title>
        <authorList>
            <person name="Quandt C.A."/>
            <person name="Bushley K.E."/>
            <person name="Spatafora J.W."/>
        </authorList>
    </citation>
    <scope>NUCLEOTIDE SEQUENCE [LARGE SCALE GENOMIC DNA]</scope>
    <source>
        <strain evidence="2 3">CBS 100239</strain>
    </source>
</reference>
<gene>
    <name evidence="2" type="ORF">TOPH_07677</name>
</gene>
<feature type="region of interest" description="Disordered" evidence="1">
    <location>
        <begin position="449"/>
        <end position="491"/>
    </location>
</feature>
<feature type="region of interest" description="Disordered" evidence="1">
    <location>
        <begin position="20"/>
        <end position="40"/>
    </location>
</feature>
<dbReference type="AlphaFoldDB" id="A0A0L0N0V2"/>
<feature type="compositionally biased region" description="Polar residues" evidence="1">
    <location>
        <begin position="170"/>
        <end position="181"/>
    </location>
</feature>
<sequence>MLSSRHRLQPSRACLSSVIRHVQPTTSSSRQPPDRLQPFTPAPLISFHPSPGPAAGRLGTRGEPSKASIAATLASQRLQRPNRVRPTAAPNVEIVSAQAPEIHIPRPDSVPMATTDAAEPHDRQAHRRRPFSTWVKRLTGFKSSSDGERSKRHMKTRKGTKLNNPYPESGQVSRSQGNGSANADGRDVINGDSANSFVTAQTGSIVSADAVDGHAPPTAGGGGMARTASAENEGPRSITAPSHGTSSLAGTSRTAGGGLDSRRGGDSTFSSPAPSVRSLTTTLTTIQSMAPNGHHAPAPAQTNPQSTQFSQPFPTTLPASAIPAHLAPVGHPNTYTAATANNLLTDNASILTLASSSKRRRRRSMDTDASVRALAPSSLWGGSRESLPLSVLSANVESTGNATTPGLHGSGSRIGAERNSIYSATGVAPALPSERSSVYARQGDGASVRSGLLGHGRPDSISGTNVGVTSPLASPREVPDEMRAKDDKDES</sequence>
<evidence type="ECO:0000313" key="2">
    <source>
        <dbReference type="EMBL" id="KND87727.1"/>
    </source>
</evidence>
<feature type="compositionally biased region" description="Polar residues" evidence="1">
    <location>
        <begin position="461"/>
        <end position="472"/>
    </location>
</feature>
<evidence type="ECO:0000256" key="1">
    <source>
        <dbReference type="SAM" id="MobiDB-lite"/>
    </source>
</evidence>
<evidence type="ECO:0000313" key="3">
    <source>
        <dbReference type="Proteomes" id="UP000036947"/>
    </source>
</evidence>
<dbReference type="Proteomes" id="UP000036947">
    <property type="component" value="Unassembled WGS sequence"/>
</dbReference>
<feature type="region of interest" description="Disordered" evidence="1">
    <location>
        <begin position="208"/>
        <end position="317"/>
    </location>
</feature>
<feature type="region of interest" description="Disordered" evidence="1">
    <location>
        <begin position="112"/>
        <end position="193"/>
    </location>
</feature>
<dbReference type="EMBL" id="LFRF01000033">
    <property type="protein sequence ID" value="KND87727.1"/>
    <property type="molecule type" value="Genomic_DNA"/>
</dbReference>
<feature type="compositionally biased region" description="Polar residues" evidence="1">
    <location>
        <begin position="300"/>
        <end position="317"/>
    </location>
</feature>
<organism evidence="2 3">
    <name type="scientific">Tolypocladium ophioglossoides (strain CBS 100239)</name>
    <name type="common">Snaketongue truffleclub</name>
    <name type="synonym">Elaphocordyceps ophioglossoides</name>
    <dbReference type="NCBI Taxonomy" id="1163406"/>
    <lineage>
        <taxon>Eukaryota</taxon>
        <taxon>Fungi</taxon>
        <taxon>Dikarya</taxon>
        <taxon>Ascomycota</taxon>
        <taxon>Pezizomycotina</taxon>
        <taxon>Sordariomycetes</taxon>
        <taxon>Hypocreomycetidae</taxon>
        <taxon>Hypocreales</taxon>
        <taxon>Ophiocordycipitaceae</taxon>
        <taxon>Tolypocladium</taxon>
    </lineage>
</organism>
<keyword evidence="3" id="KW-1185">Reference proteome</keyword>
<accession>A0A0L0N0V2</accession>
<feature type="compositionally biased region" description="Polar residues" evidence="1">
    <location>
        <begin position="239"/>
        <end position="254"/>
    </location>
</feature>
<comment type="caution">
    <text evidence="2">The sequence shown here is derived from an EMBL/GenBank/DDBJ whole genome shotgun (WGS) entry which is preliminary data.</text>
</comment>
<dbReference type="STRING" id="1163406.A0A0L0N0V2"/>
<evidence type="ECO:0008006" key="4">
    <source>
        <dbReference type="Google" id="ProtNLM"/>
    </source>
</evidence>
<feature type="compositionally biased region" description="Basic residues" evidence="1">
    <location>
        <begin position="150"/>
        <end position="160"/>
    </location>
</feature>
<feature type="compositionally biased region" description="Basic and acidic residues" evidence="1">
    <location>
        <begin position="477"/>
        <end position="491"/>
    </location>
</feature>
<protein>
    <recommendedName>
        <fullName evidence="4">Ca2+-modulated nonselective cation channel polycystin</fullName>
    </recommendedName>
</protein>
<name>A0A0L0N0V2_TOLOC</name>
<dbReference type="OrthoDB" id="5377012at2759"/>
<feature type="compositionally biased region" description="Polar residues" evidence="1">
    <location>
        <begin position="268"/>
        <end position="290"/>
    </location>
</feature>